<dbReference type="InterPro" id="IPR002068">
    <property type="entry name" value="A-crystallin/Hsp20_dom"/>
</dbReference>
<evidence type="ECO:0000313" key="6">
    <source>
        <dbReference type="Proteomes" id="UP000830401"/>
    </source>
</evidence>
<name>A0ABY4G5I6_9BACT</name>
<comment type="similarity">
    <text evidence="1 2">Belongs to the small heat shock protein (HSP20) family.</text>
</comment>
<protein>
    <submittedName>
        <fullName evidence="5">Hsp20/alpha crystallin family protein</fullName>
    </submittedName>
</protein>
<dbReference type="Pfam" id="PF00011">
    <property type="entry name" value="HSP20"/>
    <property type="match status" value="1"/>
</dbReference>
<organism evidence="5 6">
    <name type="scientific">Hymenobacter volaticus</name>
    <dbReference type="NCBI Taxonomy" id="2932254"/>
    <lineage>
        <taxon>Bacteria</taxon>
        <taxon>Pseudomonadati</taxon>
        <taxon>Bacteroidota</taxon>
        <taxon>Cytophagia</taxon>
        <taxon>Cytophagales</taxon>
        <taxon>Hymenobacteraceae</taxon>
        <taxon>Hymenobacter</taxon>
    </lineage>
</organism>
<proteinExistence type="inferred from homology"/>
<evidence type="ECO:0000313" key="5">
    <source>
        <dbReference type="EMBL" id="UOQ66162.1"/>
    </source>
</evidence>
<dbReference type="RefSeq" id="WP_245120140.1">
    <property type="nucleotide sequence ID" value="NZ_CP095061.1"/>
</dbReference>
<sequence length="209" mass="23121">MSIQKFQDSFSDMASSNFSTMLDRFFNDSLASRGRVSSFSPHVDAYETEKSYEIEAALPGMKREDIKVDFHQGRLTIAGERQFRNEQNQRRYHMVESSFGSFQRSFQLPDTVDASGIQASFEDGMLRVSVPKDEQKTMRHQIQIKGGQSSAANNGQLSERAGQQATDVTVQQSTNEASTNGSNGAQKKSNAAERVTEMNGRPQSSGVGS</sequence>
<evidence type="ECO:0000259" key="4">
    <source>
        <dbReference type="PROSITE" id="PS01031"/>
    </source>
</evidence>
<dbReference type="EMBL" id="CP095061">
    <property type="protein sequence ID" value="UOQ66162.1"/>
    <property type="molecule type" value="Genomic_DNA"/>
</dbReference>
<gene>
    <name evidence="5" type="ORF">MUN86_22150</name>
</gene>
<evidence type="ECO:0000256" key="3">
    <source>
        <dbReference type="SAM" id="MobiDB-lite"/>
    </source>
</evidence>
<dbReference type="Proteomes" id="UP000830401">
    <property type="component" value="Chromosome"/>
</dbReference>
<reference evidence="5" key="1">
    <citation type="submission" date="2022-04" db="EMBL/GenBank/DDBJ databases">
        <title>Hymenobacter sp. isolated from the air.</title>
        <authorList>
            <person name="Won M."/>
            <person name="Lee C.-M."/>
            <person name="Woen H.-Y."/>
            <person name="Kwon S.-W."/>
        </authorList>
    </citation>
    <scope>NUCLEOTIDE SEQUENCE</scope>
    <source>
        <strain evidence="5">5420S-77</strain>
    </source>
</reference>
<evidence type="ECO:0000256" key="1">
    <source>
        <dbReference type="PROSITE-ProRule" id="PRU00285"/>
    </source>
</evidence>
<accession>A0ABY4G5I6</accession>
<dbReference type="Gene3D" id="2.60.40.790">
    <property type="match status" value="1"/>
</dbReference>
<feature type="domain" description="SHSP" evidence="4">
    <location>
        <begin position="34"/>
        <end position="147"/>
    </location>
</feature>
<dbReference type="PANTHER" id="PTHR11527">
    <property type="entry name" value="HEAT-SHOCK PROTEIN 20 FAMILY MEMBER"/>
    <property type="match status" value="1"/>
</dbReference>
<dbReference type="SUPFAM" id="SSF49764">
    <property type="entry name" value="HSP20-like chaperones"/>
    <property type="match status" value="1"/>
</dbReference>
<feature type="compositionally biased region" description="Polar residues" evidence="3">
    <location>
        <begin position="146"/>
        <end position="189"/>
    </location>
</feature>
<feature type="region of interest" description="Disordered" evidence="3">
    <location>
        <begin position="133"/>
        <end position="209"/>
    </location>
</feature>
<dbReference type="InterPro" id="IPR031107">
    <property type="entry name" value="Small_HSP"/>
</dbReference>
<dbReference type="PROSITE" id="PS01031">
    <property type="entry name" value="SHSP"/>
    <property type="match status" value="1"/>
</dbReference>
<keyword evidence="6" id="KW-1185">Reference proteome</keyword>
<evidence type="ECO:0000256" key="2">
    <source>
        <dbReference type="RuleBase" id="RU003616"/>
    </source>
</evidence>
<dbReference type="InterPro" id="IPR008978">
    <property type="entry name" value="HSP20-like_chaperone"/>
</dbReference>
<dbReference type="CDD" id="cd06464">
    <property type="entry name" value="ACD_sHsps-like"/>
    <property type="match status" value="1"/>
</dbReference>